<organism evidence="1 2">
    <name type="scientific">Corallococcus coralloides (strain ATCC 25202 / DSM 2259 / NBRC 100086 / M2)</name>
    <name type="common">Myxococcus coralloides</name>
    <dbReference type="NCBI Taxonomy" id="1144275"/>
    <lineage>
        <taxon>Bacteria</taxon>
        <taxon>Pseudomonadati</taxon>
        <taxon>Myxococcota</taxon>
        <taxon>Myxococcia</taxon>
        <taxon>Myxococcales</taxon>
        <taxon>Cystobacterineae</taxon>
        <taxon>Myxococcaceae</taxon>
        <taxon>Corallococcus</taxon>
    </lineage>
</organism>
<evidence type="ECO:0000313" key="1">
    <source>
        <dbReference type="EMBL" id="AFE06646.1"/>
    </source>
</evidence>
<dbReference type="InParanoid" id="H8MIB6"/>
<name>H8MIB6_CORCM</name>
<protein>
    <submittedName>
        <fullName evidence="1">Uncharacterized protein</fullName>
    </submittedName>
</protein>
<dbReference type="Proteomes" id="UP000007587">
    <property type="component" value="Chromosome"/>
</dbReference>
<dbReference type="OrthoDB" id="5521261at2"/>
<gene>
    <name evidence="1" type="ordered locus">COCOR_05904</name>
</gene>
<sequence length="179" mass="19201">MHIESSRSARSPKAATFLRIPVLLAVGMMTMGSGMGNPGCGSSSPPDCEEGCAIEGTYTLQFADSSPPGEGCEALGFGLPQGPLVLTLSDSYVTAKFGDETLSAYYEGEPARRLYFSTAQYLTEKKVRRTVRIDSTVAAPSPRSATDRSVIEGTYDLEILASEDNSVKCHIKRNFTATR</sequence>
<dbReference type="HOGENOM" id="CLU_1459832_0_0_7"/>
<dbReference type="RefSeq" id="WP_014398692.1">
    <property type="nucleotide sequence ID" value="NC_017030.1"/>
</dbReference>
<dbReference type="EMBL" id="CP003389">
    <property type="protein sequence ID" value="AFE06646.1"/>
    <property type="molecule type" value="Genomic_DNA"/>
</dbReference>
<dbReference type="AlphaFoldDB" id="H8MIB6"/>
<dbReference type="STRING" id="1144275.COCOR_05904"/>
<dbReference type="KEGG" id="ccx:COCOR_05904"/>
<accession>H8MIB6</accession>
<evidence type="ECO:0000313" key="2">
    <source>
        <dbReference type="Proteomes" id="UP000007587"/>
    </source>
</evidence>
<keyword evidence="2" id="KW-1185">Reference proteome</keyword>
<proteinExistence type="predicted"/>
<reference evidence="2" key="2">
    <citation type="submission" date="2012-03" db="EMBL/GenBank/DDBJ databases">
        <title>Genome sequence of the fruiting myxobacterium Corallococcus coralloides DSM 2259.</title>
        <authorList>
            <person name="Huntley S."/>
            <person name="Zhang Y."/>
            <person name="Treuner-Lange A."/>
            <person name="Sensen C.W."/>
            <person name="Sogaard-Andersen L."/>
        </authorList>
    </citation>
    <scope>NUCLEOTIDE SEQUENCE [LARGE SCALE GENOMIC DNA]</scope>
    <source>
        <strain evidence="2">ATCC 25202 / DSM 2259 / NBRC 100086 / M2</strain>
    </source>
</reference>
<reference evidence="1 2" key="1">
    <citation type="journal article" date="2012" name="J. Bacteriol.">
        <title>Complete Genome Sequence of the Fruiting Myxobacterium Corallococcus coralloides DSM 2259.</title>
        <authorList>
            <person name="Huntley S."/>
            <person name="Zhang Y."/>
            <person name="Treuner-Lange A."/>
            <person name="Kneip S."/>
            <person name="Sensen C.W."/>
            <person name="Sogaard-Andersen L."/>
        </authorList>
    </citation>
    <scope>NUCLEOTIDE SEQUENCE [LARGE SCALE GENOMIC DNA]</scope>
    <source>
        <strain evidence="2">ATCC 25202 / DSM 2259 / NBRC 100086 / M2</strain>
    </source>
</reference>